<protein>
    <recommendedName>
        <fullName evidence="3">Retrotransposon gag domain-containing protein</fullName>
    </recommendedName>
</protein>
<evidence type="ECO:0000313" key="2">
    <source>
        <dbReference type="Proteomes" id="UP000323506"/>
    </source>
</evidence>
<reference evidence="1 2" key="1">
    <citation type="submission" date="2019-06" db="EMBL/GenBank/DDBJ databases">
        <title>WGS assembly of Gossypium darwinii.</title>
        <authorList>
            <person name="Chen Z.J."/>
            <person name="Sreedasyam A."/>
            <person name="Ando A."/>
            <person name="Song Q."/>
            <person name="De L."/>
            <person name="Hulse-Kemp A."/>
            <person name="Ding M."/>
            <person name="Ye W."/>
            <person name="Kirkbride R."/>
            <person name="Jenkins J."/>
            <person name="Plott C."/>
            <person name="Lovell J."/>
            <person name="Lin Y.-M."/>
            <person name="Vaughn R."/>
            <person name="Liu B."/>
            <person name="Li W."/>
            <person name="Simpson S."/>
            <person name="Scheffler B."/>
            <person name="Saski C."/>
            <person name="Grover C."/>
            <person name="Hu G."/>
            <person name="Conover J."/>
            <person name="Carlson J."/>
            <person name="Shu S."/>
            <person name="Boston L."/>
            <person name="Williams M."/>
            <person name="Peterson D."/>
            <person name="Mcgee K."/>
            <person name="Jones D."/>
            <person name="Wendel J."/>
            <person name="Stelly D."/>
            <person name="Grimwood J."/>
            <person name="Schmutz J."/>
        </authorList>
    </citation>
    <scope>NUCLEOTIDE SEQUENCE [LARGE SCALE GENOMIC DNA]</scope>
    <source>
        <strain evidence="1">1808015.09</strain>
    </source>
</reference>
<evidence type="ECO:0008006" key="3">
    <source>
        <dbReference type="Google" id="ProtNLM"/>
    </source>
</evidence>
<dbReference type="AlphaFoldDB" id="A0A5D2C4Q1"/>
<gene>
    <name evidence="1" type="ORF">ES288_D06G121500v1</name>
</gene>
<dbReference type="EMBL" id="CM017706">
    <property type="protein sequence ID" value="TYG64604.1"/>
    <property type="molecule type" value="Genomic_DNA"/>
</dbReference>
<evidence type="ECO:0000313" key="1">
    <source>
        <dbReference type="EMBL" id="TYG64604.1"/>
    </source>
</evidence>
<accession>A0A5D2C4Q1</accession>
<name>A0A5D2C4Q1_GOSDA</name>
<proteinExistence type="predicted"/>
<keyword evidence="2" id="KW-1185">Reference proteome</keyword>
<organism evidence="1 2">
    <name type="scientific">Gossypium darwinii</name>
    <name type="common">Darwin's cotton</name>
    <name type="synonym">Gossypium barbadense var. darwinii</name>
    <dbReference type="NCBI Taxonomy" id="34276"/>
    <lineage>
        <taxon>Eukaryota</taxon>
        <taxon>Viridiplantae</taxon>
        <taxon>Streptophyta</taxon>
        <taxon>Embryophyta</taxon>
        <taxon>Tracheophyta</taxon>
        <taxon>Spermatophyta</taxon>
        <taxon>Magnoliopsida</taxon>
        <taxon>eudicotyledons</taxon>
        <taxon>Gunneridae</taxon>
        <taxon>Pentapetalae</taxon>
        <taxon>rosids</taxon>
        <taxon>malvids</taxon>
        <taxon>Malvales</taxon>
        <taxon>Malvaceae</taxon>
        <taxon>Malvoideae</taxon>
        <taxon>Gossypium</taxon>
    </lineage>
</organism>
<sequence>MEPREASSRCSGLEVLTRGFKMECPCFTGVDVRGWWSKLEQFFEAELVLDHAKVRKVMLYIEGKALDWHQFFPNVNETFNNRHGRSMQVVSRIVLDLTHIWIPLWSWFLLNNRVQ</sequence>
<dbReference type="Proteomes" id="UP000323506">
    <property type="component" value="Chromosome D06"/>
</dbReference>